<dbReference type="EMBL" id="NGJY01000002">
    <property type="protein sequence ID" value="RSU03194.1"/>
    <property type="molecule type" value="Genomic_DNA"/>
</dbReference>
<dbReference type="HAMAP" id="MF_02087">
    <property type="entry name" value="PLP_homeostasis"/>
    <property type="match status" value="1"/>
</dbReference>
<name>A0A430A7Z8_9ENTE</name>
<dbReference type="PANTHER" id="PTHR10146:SF14">
    <property type="entry name" value="PYRIDOXAL PHOSPHATE HOMEOSTASIS PROTEIN"/>
    <property type="match status" value="1"/>
</dbReference>
<organism evidence="6 7">
    <name type="scientific">Vagococcus fessus</name>
    <dbReference type="NCBI Taxonomy" id="120370"/>
    <lineage>
        <taxon>Bacteria</taxon>
        <taxon>Bacillati</taxon>
        <taxon>Bacillota</taxon>
        <taxon>Bacilli</taxon>
        <taxon>Lactobacillales</taxon>
        <taxon>Enterococcaceae</taxon>
        <taxon>Vagococcus</taxon>
    </lineage>
</organism>
<proteinExistence type="inferred from homology"/>
<dbReference type="Gene3D" id="3.20.20.10">
    <property type="entry name" value="Alanine racemase"/>
    <property type="match status" value="1"/>
</dbReference>
<evidence type="ECO:0000256" key="2">
    <source>
        <dbReference type="HAMAP-Rule" id="MF_02087"/>
    </source>
</evidence>
<dbReference type="GO" id="GO:0030170">
    <property type="term" value="F:pyridoxal phosphate binding"/>
    <property type="evidence" value="ECO:0007669"/>
    <property type="project" value="UniProtKB-UniRule"/>
</dbReference>
<keyword evidence="1 2" id="KW-0663">Pyridoxal phosphate</keyword>
<feature type="domain" description="Alanine racemase N-terminal" evidence="5">
    <location>
        <begin position="24"/>
        <end position="225"/>
    </location>
</feature>
<comment type="caution">
    <text evidence="6">The sequence shown here is derived from an EMBL/GenBank/DDBJ whole genome shotgun (WGS) entry which is preliminary data.</text>
</comment>
<evidence type="ECO:0000256" key="1">
    <source>
        <dbReference type="ARBA" id="ARBA00022898"/>
    </source>
</evidence>
<dbReference type="RefSeq" id="WP_126831406.1">
    <property type="nucleotide sequence ID" value="NZ_CBCRYB010000010.1"/>
</dbReference>
<dbReference type="NCBIfam" id="TIGR00044">
    <property type="entry name" value="YggS family pyridoxal phosphate-dependent enzyme"/>
    <property type="match status" value="1"/>
</dbReference>
<protein>
    <recommendedName>
        <fullName evidence="2">Pyridoxal phosphate homeostasis protein</fullName>
        <shortName evidence="2">PLP homeostasis protein</shortName>
    </recommendedName>
</protein>
<evidence type="ECO:0000256" key="3">
    <source>
        <dbReference type="PIRSR" id="PIRSR004848-1"/>
    </source>
</evidence>
<dbReference type="Proteomes" id="UP000287101">
    <property type="component" value="Unassembled WGS sequence"/>
</dbReference>
<dbReference type="OrthoDB" id="9804072at2"/>
<evidence type="ECO:0000259" key="5">
    <source>
        <dbReference type="Pfam" id="PF01168"/>
    </source>
</evidence>
<feature type="modified residue" description="N6-(pyridoxal phosphate)lysine" evidence="2 3">
    <location>
        <position position="36"/>
    </location>
</feature>
<dbReference type="CDD" id="cd00635">
    <property type="entry name" value="PLPDE_III_YBL036c_like"/>
    <property type="match status" value="1"/>
</dbReference>
<dbReference type="InterPro" id="IPR001608">
    <property type="entry name" value="Ala_racemase_N"/>
</dbReference>
<comment type="similarity">
    <text evidence="2 4">Belongs to the pyridoxal phosphate-binding protein YggS/PROSC family.</text>
</comment>
<evidence type="ECO:0000256" key="4">
    <source>
        <dbReference type="RuleBase" id="RU004514"/>
    </source>
</evidence>
<sequence>MSKLEKNVGSIQKTIDQACQSVGRNTKDVAMLAVTKSVSSEVAAPLLELGVNKFAENRVDSLLEKQLYFQENKIEWHLIGTLQRRKVKKVINSIDYFHALDSLKLAEEIQKHATQTIKCFVQVNVSNEESKHGLIIEDTIKFIKSIEKYDKIKIVGLMTMAPKDATEVEIKYYFDELALKCNEIRELELDHAPCTELSMGMSNDYELAIKSGSTYVRIGTAFFKDYI</sequence>
<comment type="cofactor">
    <cofactor evidence="3">
        <name>pyridoxal 5'-phosphate</name>
        <dbReference type="ChEBI" id="CHEBI:597326"/>
    </cofactor>
</comment>
<comment type="function">
    <text evidence="2">Pyridoxal 5'-phosphate (PLP)-binding protein, which is involved in PLP homeostasis.</text>
</comment>
<gene>
    <name evidence="6" type="ORF">CBF31_05610</name>
</gene>
<dbReference type="PANTHER" id="PTHR10146">
    <property type="entry name" value="PROLINE SYNTHETASE CO-TRANSCRIBED BACTERIAL HOMOLOG PROTEIN"/>
    <property type="match status" value="1"/>
</dbReference>
<dbReference type="InterPro" id="IPR029066">
    <property type="entry name" value="PLP-binding_barrel"/>
</dbReference>
<dbReference type="InterPro" id="IPR011078">
    <property type="entry name" value="PyrdxlP_homeostasis"/>
</dbReference>
<keyword evidence="7" id="KW-1185">Reference proteome</keyword>
<dbReference type="SUPFAM" id="SSF51419">
    <property type="entry name" value="PLP-binding barrel"/>
    <property type="match status" value="1"/>
</dbReference>
<dbReference type="AlphaFoldDB" id="A0A430A7Z8"/>
<accession>A0A430A7Z8</accession>
<dbReference type="PIRSF" id="PIRSF004848">
    <property type="entry name" value="YBL036c_PLPDEIII"/>
    <property type="match status" value="1"/>
</dbReference>
<evidence type="ECO:0000313" key="6">
    <source>
        <dbReference type="EMBL" id="RSU03194.1"/>
    </source>
</evidence>
<dbReference type="Pfam" id="PF01168">
    <property type="entry name" value="Ala_racemase_N"/>
    <property type="match status" value="1"/>
</dbReference>
<reference evidence="6 7" key="1">
    <citation type="submission" date="2017-05" db="EMBL/GenBank/DDBJ databases">
        <title>Vagococcus spp. assemblies.</title>
        <authorList>
            <person name="Gulvik C.A."/>
        </authorList>
    </citation>
    <scope>NUCLEOTIDE SEQUENCE [LARGE SCALE GENOMIC DNA]</scope>
    <source>
        <strain evidence="6 7">CCUG 41755</strain>
    </source>
</reference>
<evidence type="ECO:0000313" key="7">
    <source>
        <dbReference type="Proteomes" id="UP000287101"/>
    </source>
</evidence>